<dbReference type="EMBL" id="CP022579">
    <property type="protein sequence ID" value="QEL66529.1"/>
    <property type="molecule type" value="Genomic_DNA"/>
</dbReference>
<dbReference type="GO" id="GO:0006310">
    <property type="term" value="P:DNA recombination"/>
    <property type="evidence" value="ECO:0007669"/>
    <property type="project" value="UniProtKB-KW"/>
</dbReference>
<gene>
    <name evidence="4" type="ORF">OTERR_30530</name>
</gene>
<dbReference type="GO" id="GO:0003677">
    <property type="term" value="F:DNA binding"/>
    <property type="evidence" value="ECO:0007669"/>
    <property type="project" value="InterPro"/>
</dbReference>
<dbReference type="CDD" id="cd00397">
    <property type="entry name" value="DNA_BRE_C"/>
    <property type="match status" value="1"/>
</dbReference>
<feature type="domain" description="Tyr recombinase" evidence="3">
    <location>
        <begin position="1086"/>
        <end position="1299"/>
    </location>
</feature>
<dbReference type="Proteomes" id="UP000323671">
    <property type="component" value="Chromosome"/>
</dbReference>
<feature type="region of interest" description="Disordered" evidence="2">
    <location>
        <begin position="1"/>
        <end position="23"/>
    </location>
</feature>
<dbReference type="SUPFAM" id="SSF56349">
    <property type="entry name" value="DNA breaking-rejoining enzymes"/>
    <property type="match status" value="1"/>
</dbReference>
<evidence type="ECO:0000313" key="4">
    <source>
        <dbReference type="EMBL" id="QEL66529.1"/>
    </source>
</evidence>
<dbReference type="InterPro" id="IPR002104">
    <property type="entry name" value="Integrase_catalytic"/>
</dbReference>
<proteinExistence type="predicted"/>
<dbReference type="RefSeq" id="WP_149426333.1">
    <property type="nucleotide sequence ID" value="NZ_CP022579.1"/>
</dbReference>
<accession>A0A5C1ED50</accession>
<name>A0A5C1ED50_9RHOO</name>
<protein>
    <recommendedName>
        <fullName evidence="3">Tyr recombinase domain-containing protein</fullName>
    </recommendedName>
</protein>
<evidence type="ECO:0000256" key="2">
    <source>
        <dbReference type="SAM" id="MobiDB-lite"/>
    </source>
</evidence>
<dbReference type="PROSITE" id="PS51898">
    <property type="entry name" value="TYR_RECOMBINASE"/>
    <property type="match status" value="1"/>
</dbReference>
<evidence type="ECO:0000313" key="5">
    <source>
        <dbReference type="Proteomes" id="UP000323671"/>
    </source>
</evidence>
<dbReference type="Gene3D" id="1.10.443.10">
    <property type="entry name" value="Intergrase catalytic core"/>
    <property type="match status" value="1"/>
</dbReference>
<dbReference type="GO" id="GO:0015074">
    <property type="term" value="P:DNA integration"/>
    <property type="evidence" value="ECO:0007669"/>
    <property type="project" value="InterPro"/>
</dbReference>
<dbReference type="InterPro" id="IPR013762">
    <property type="entry name" value="Integrase-like_cat_sf"/>
</dbReference>
<keyword evidence="5" id="KW-1185">Reference proteome</keyword>
<feature type="compositionally biased region" description="Polar residues" evidence="2">
    <location>
        <begin position="1"/>
        <end position="16"/>
    </location>
</feature>
<dbReference type="KEGG" id="otr:OTERR_30530"/>
<keyword evidence="1" id="KW-0233">DNA recombination</keyword>
<organism evidence="4 5">
    <name type="scientific">Oryzomicrobium terrae</name>
    <dbReference type="NCBI Taxonomy" id="1735038"/>
    <lineage>
        <taxon>Bacteria</taxon>
        <taxon>Pseudomonadati</taxon>
        <taxon>Pseudomonadota</taxon>
        <taxon>Betaproteobacteria</taxon>
        <taxon>Rhodocyclales</taxon>
        <taxon>Rhodocyclaceae</taxon>
        <taxon>Oryzomicrobium</taxon>
    </lineage>
</organism>
<evidence type="ECO:0000259" key="3">
    <source>
        <dbReference type="PROSITE" id="PS51898"/>
    </source>
</evidence>
<evidence type="ECO:0000256" key="1">
    <source>
        <dbReference type="ARBA" id="ARBA00023172"/>
    </source>
</evidence>
<reference evidence="4 5" key="1">
    <citation type="submission" date="2017-07" db="EMBL/GenBank/DDBJ databases">
        <title>Complete genome sequence of Oryzomicrobium terrae TPP412.</title>
        <authorList>
            <person name="Chiu L.-W."/>
            <person name="Lo K.-J."/>
            <person name="Tsai Y.-M."/>
            <person name="Lin S.-S."/>
            <person name="Kuo C.-H."/>
            <person name="Liu C.-T."/>
        </authorList>
    </citation>
    <scope>NUCLEOTIDE SEQUENCE [LARGE SCALE GENOMIC DNA]</scope>
    <source>
        <strain evidence="4 5">TPP412</strain>
    </source>
</reference>
<sequence length="1571" mass="176078">MDTRPHTSPVQSSQEVSPRFPAEKGALSAQPSLDFDDALHLCIEVFRLGDDRLGLTPLLQQLVIDARWLVQNYAQPNWVRQLSELLKEVAPTEDAISQINLEAERVRTFRGSLAKTLLSEPKGSHPPSVRLVYRQWRGLLCLTALAERRPISSTLATALRQAGGSKAPPLPAFHKEAIDAQLLQLDPDSPQARLWAYFRDGWGRELPSPFRSIVPRSQAPQTTDVALSPTTSLLPDSPATAVSPREFKERADLLSGYKAQVGLAGLRVFSGIGDLPLCLLPMELEAILPKILAWRSGAYRESYLCVLLTLLTRVMPGRYHDLPLQKTLSPAIWLDLEGGGFEWNLSQVITSHNGEEGYQPQPEDIYFHVPLPLCLIEDLRQLRQPEYQSVGDFFGDRIDDIARNTKRLLRELAGTSHRPTLTRLSHSWGRYLLHLCRDEAYASALSLDFTLGTTANFNYTRLQGKRVLHILQSVYDRLGLGSHARKGELPDVGSQRATRGEQHRALLLNCTQTIHTHYQQLSKRASYNELLGCHNQIALHTYALTKFVLGTRAQQEECLTAERVDLPHALMLVSDKRTSHYHLERLIGIPPWPLGYLVFYQQWLDALAYRLDRHNRRLAKAIRLSVVQASSSPLPWFFRLSYQGQPEALGSPDLAELFTRFGCANNAGRHTVDAVLREAGIDSASIMGWAGRGNPGQELFGPWSLAIPEPWAKTCAEQLNQWLIRQGLPSAPTLKGRQLTSTPNALQQTYCPERLAQLPPSLLTSEVTTPCPFPSTILSELRRDEVVRRQWQKAGAALHWGSIACALVIEDGVCLTEELSLILEAIDQEQIHHVGIHSFVDISMPSLGIRRVWLSRITRALLHQFMPRREALPTAQVLDSQIAACLPGCGISGMQALVAAALAYLTIHLPTLLSRWCCGEAIARTTRPQSVARHFINRCEPLQPSELKSKKRRTSTSLAVLLSSASRQIERGASDASMRSWLAGQTHALCNDLEPNSYEWVEAGYANHLCGRRIEISSIRKYLNDATPFLRPLTNHLFEQGINGIDWQKAFADVKDEAPLTAIRHFQRWLGITPESPRARPLGAQQYAETLSQEEGKAAFQYLVREAKATGDLYDRAATVLLLLLNCPMRWQEVMGLRVLDVCAEEKHPHVVVTAEAGTDLKSENANRVIPFSDPVLQKRLQALHTLQRQRHPSQQRVPLFGNPLDVQRNSADDRLHDLLSMALRLATGNSQIRIHALRHTAINWQLQVLLSPEKSWRDCLDQRQALFVLSAQAGHGTPETTCEHYAQGLDWARRKWLDRLQPQQTSNYGDAFLGVLTGATPAAIRQRRHRHGSVELPSQEGFQISGNDLAAGLQERPSALPPSELVADRNRRAAILVGLLILGDSLEIAALVAGVEQADAKSIQQGLRRHLDRYGISDPVMTGICREKFLEQMETIPFVESMANGAPTKAILRQLCARVLPAGNPWSFTFYEDLTELRDWISRWHELDINPIVLLKQEGQSQYRQQRNVMLRATGYQLIKELKPRHFSTGVQAYLKFGYRNPSQSAPLRGVQLLNFLLSVSVLSIYLQTT</sequence>
<dbReference type="InterPro" id="IPR011010">
    <property type="entry name" value="DNA_brk_join_enz"/>
</dbReference>